<evidence type="ECO:0000313" key="2">
    <source>
        <dbReference type="EMBL" id="SCG46543.1"/>
    </source>
</evidence>
<feature type="compositionally biased region" description="Gly residues" evidence="1">
    <location>
        <begin position="610"/>
        <end position="619"/>
    </location>
</feature>
<sequence length="714" mass="71140">MTAPYQDMAQWTWESMLQNVLGEGRDGPDGTSGTMLDRKLVAGPDVRWLRLVDHLDNVTESSQPPSDGDMTNRIDSLDGNEFFLYRISSVGSLRDGQPHYTTRTQFIQVKIVFNDSQTEGAPSPRGAFETFYKSSEGALQRLTSGTNPVFSWKSFTDAAKMLHDVESSLISTERELKTILDRVGDDASGFQGNASGVFIGAVANLRRDVHRLSVDMNASSADRAWSDQVDDVVDDMTTFRNKIASSFREFSDHTFQWFNGYNPTTLIDSLKKIITEVRTGNFSQVTITLPDAYGNGTVNSGTFNLMTEAGWQSVDNMIKGAWLGQLRELDATMRTELARLTTRLRSVTHLVSVISPPPTTTGATPPPVGTPNLNGPDLNGGGGPGMGGGGDLGVGGGGDLGVGGGGDLGVGGGGGDLGVGGGGDLGMGGGGDLGMGGGGDLGVGGGGDLGKGGGELGGGSGLGLGGDLGLGGGSGVGGGDLGTGGSTGGLGGADWDDLLGGGTGSGSAGGGTGGGLGVPGLGGGVVVPGLPPVLGGSGSLGSSGGSGGVGGVRGGGAGGLGGDTTTPSAQFPTDVDGVDVGNLGGGSPGESSTGGVALGSELAALLGEPAGLGPGGTGARGTDAASSSAGGFPMMPPMGGMGGMGGGGQQGEKDRERKTWLEEEEDVWGTDPECGMAVIGRTETSEQPAVTVPAAPRRPGQSPGPTRTTGRRRG</sequence>
<feature type="compositionally biased region" description="Low complexity" evidence="1">
    <location>
        <begin position="688"/>
        <end position="708"/>
    </location>
</feature>
<dbReference type="AlphaFoldDB" id="A0A109IKX2"/>
<organism evidence="2 3">
    <name type="scientific">Micromonospora rifamycinica</name>
    <dbReference type="NCBI Taxonomy" id="291594"/>
    <lineage>
        <taxon>Bacteria</taxon>
        <taxon>Bacillati</taxon>
        <taxon>Actinomycetota</taxon>
        <taxon>Actinomycetes</taxon>
        <taxon>Micromonosporales</taxon>
        <taxon>Micromonosporaceae</taxon>
        <taxon>Micromonospora</taxon>
    </lineage>
</organism>
<dbReference type="EMBL" id="LT607752">
    <property type="protein sequence ID" value="SCG46543.1"/>
    <property type="molecule type" value="Genomic_DNA"/>
</dbReference>
<feature type="region of interest" description="Disordered" evidence="1">
    <location>
        <begin position="353"/>
        <end position="392"/>
    </location>
</feature>
<dbReference type="RefSeq" id="WP_067307523.1">
    <property type="nucleotide sequence ID" value="NZ_LRMV01000053.1"/>
</dbReference>
<dbReference type="Proteomes" id="UP000198226">
    <property type="component" value="Chromosome I"/>
</dbReference>
<feature type="compositionally biased region" description="Pro residues" evidence="1">
    <location>
        <begin position="355"/>
        <end position="369"/>
    </location>
</feature>
<protein>
    <submittedName>
        <fullName evidence="2">Uncharacterized protein</fullName>
    </submittedName>
</protein>
<dbReference type="OrthoDB" id="3405005at2"/>
<gene>
    <name evidence="2" type="ORF">GA0070623_1375</name>
</gene>
<feature type="region of interest" description="Disordered" evidence="1">
    <location>
        <begin position="608"/>
        <end position="627"/>
    </location>
</feature>
<feature type="region of interest" description="Disordered" evidence="1">
    <location>
        <begin position="644"/>
        <end position="714"/>
    </location>
</feature>
<keyword evidence="3" id="KW-1185">Reference proteome</keyword>
<evidence type="ECO:0000256" key="1">
    <source>
        <dbReference type="SAM" id="MobiDB-lite"/>
    </source>
</evidence>
<evidence type="ECO:0000313" key="3">
    <source>
        <dbReference type="Proteomes" id="UP000198226"/>
    </source>
</evidence>
<feature type="compositionally biased region" description="Gly residues" evidence="1">
    <location>
        <begin position="378"/>
        <end position="392"/>
    </location>
</feature>
<feature type="region of interest" description="Disordered" evidence="1">
    <location>
        <begin position="537"/>
        <end position="596"/>
    </location>
</feature>
<accession>A0A109IKX2</accession>
<name>A0A109IKX2_9ACTN</name>
<feature type="compositionally biased region" description="Gly residues" evidence="1">
    <location>
        <begin position="537"/>
        <end position="562"/>
    </location>
</feature>
<feature type="compositionally biased region" description="Gly residues" evidence="1">
    <location>
        <begin position="479"/>
        <end position="492"/>
    </location>
</feature>
<reference evidence="3" key="1">
    <citation type="submission" date="2016-06" db="EMBL/GenBank/DDBJ databases">
        <authorList>
            <person name="Varghese N."/>
            <person name="Submissions Spin"/>
        </authorList>
    </citation>
    <scope>NUCLEOTIDE SEQUENCE [LARGE SCALE GENOMIC DNA]</scope>
    <source>
        <strain evidence="3">DSM 44983</strain>
    </source>
</reference>
<feature type="compositionally biased region" description="Gly residues" evidence="1">
    <location>
        <begin position="499"/>
        <end position="513"/>
    </location>
</feature>
<feature type="compositionally biased region" description="Basic and acidic residues" evidence="1">
    <location>
        <begin position="651"/>
        <end position="661"/>
    </location>
</feature>
<proteinExistence type="predicted"/>
<feature type="region of interest" description="Disordered" evidence="1">
    <location>
        <begin position="479"/>
        <end position="513"/>
    </location>
</feature>